<evidence type="ECO:0000256" key="10">
    <source>
        <dbReference type="ARBA" id="ARBA00023237"/>
    </source>
</evidence>
<dbReference type="InterPro" id="IPR036942">
    <property type="entry name" value="Beta-barrel_TonB_sf"/>
</dbReference>
<dbReference type="PANTHER" id="PTHR32552">
    <property type="entry name" value="FERRICHROME IRON RECEPTOR-RELATED"/>
    <property type="match status" value="1"/>
</dbReference>
<dbReference type="Pfam" id="PF00593">
    <property type="entry name" value="TonB_dep_Rec_b-barrel"/>
    <property type="match status" value="1"/>
</dbReference>
<keyword evidence="7" id="KW-0406">Ion transport</keyword>
<gene>
    <name evidence="15" type="ORF">KK488_04195</name>
</gene>
<dbReference type="InterPro" id="IPR039426">
    <property type="entry name" value="TonB-dep_rcpt-like"/>
</dbReference>
<evidence type="ECO:0000313" key="16">
    <source>
        <dbReference type="Proteomes" id="UP001138757"/>
    </source>
</evidence>
<keyword evidence="2 11" id="KW-0813">Transport</keyword>
<dbReference type="RefSeq" id="WP_214621874.1">
    <property type="nucleotide sequence ID" value="NZ_JAHGAW010000002.1"/>
</dbReference>
<organism evidence="15 16">
    <name type="scientific">Sphingobium nicotianae</name>
    <dbReference type="NCBI Taxonomy" id="2782607"/>
    <lineage>
        <taxon>Bacteria</taxon>
        <taxon>Pseudomonadati</taxon>
        <taxon>Pseudomonadota</taxon>
        <taxon>Alphaproteobacteria</taxon>
        <taxon>Sphingomonadales</taxon>
        <taxon>Sphingomonadaceae</taxon>
        <taxon>Sphingobium</taxon>
    </lineage>
</organism>
<dbReference type="Gene3D" id="2.40.170.20">
    <property type="entry name" value="TonB-dependent receptor, beta-barrel domain"/>
    <property type="match status" value="1"/>
</dbReference>
<evidence type="ECO:0000256" key="7">
    <source>
        <dbReference type="ARBA" id="ARBA00023065"/>
    </source>
</evidence>
<keyword evidence="9 11" id="KW-0472">Membrane</keyword>
<evidence type="ECO:0000256" key="8">
    <source>
        <dbReference type="ARBA" id="ARBA00023077"/>
    </source>
</evidence>
<feature type="domain" description="TonB-dependent receptor-like beta-barrel" evidence="13">
    <location>
        <begin position="318"/>
        <end position="769"/>
    </location>
</feature>
<protein>
    <submittedName>
        <fullName evidence="15">TonB-dependent receptor</fullName>
    </submittedName>
</protein>
<evidence type="ECO:0000256" key="11">
    <source>
        <dbReference type="PROSITE-ProRule" id="PRU01360"/>
    </source>
</evidence>
<evidence type="ECO:0000256" key="1">
    <source>
        <dbReference type="ARBA" id="ARBA00004571"/>
    </source>
</evidence>
<evidence type="ECO:0000256" key="5">
    <source>
        <dbReference type="ARBA" id="ARBA00022692"/>
    </source>
</evidence>
<evidence type="ECO:0000256" key="3">
    <source>
        <dbReference type="ARBA" id="ARBA00022452"/>
    </source>
</evidence>
<dbReference type="AlphaFoldDB" id="A0A9X1DA41"/>
<accession>A0A9X1DA41</accession>
<comment type="similarity">
    <text evidence="11 12">Belongs to the TonB-dependent receptor family.</text>
</comment>
<keyword evidence="8 12" id="KW-0798">TonB box</keyword>
<evidence type="ECO:0000256" key="4">
    <source>
        <dbReference type="ARBA" id="ARBA00022496"/>
    </source>
</evidence>
<evidence type="ECO:0000256" key="2">
    <source>
        <dbReference type="ARBA" id="ARBA00022448"/>
    </source>
</evidence>
<evidence type="ECO:0000259" key="14">
    <source>
        <dbReference type="Pfam" id="PF07715"/>
    </source>
</evidence>
<evidence type="ECO:0000259" key="13">
    <source>
        <dbReference type="Pfam" id="PF00593"/>
    </source>
</evidence>
<reference evidence="15" key="1">
    <citation type="submission" date="2021-05" db="EMBL/GenBank/DDBJ databases">
        <title>Genome of Sphingobium sp. strain.</title>
        <authorList>
            <person name="Fan R."/>
        </authorList>
    </citation>
    <scope>NUCLEOTIDE SEQUENCE</scope>
    <source>
        <strain evidence="15">H33</strain>
    </source>
</reference>
<sequence length="820" mass="88466">MIRAAALAGTAMMGLQGGTLHAQATQPQASGDNDVGIQDIIVTAERRATNLQNTPLSIIAVTQETLEAKGIQDLQDLSHFTPNLSISPTRGGGSSAASFVIRGISGGGGATGERGVGLYVDGIYMPRTSGAVLRVLDVDRIEVLRGPQGTLFGRNSTGGAIRIFSKQPTDRFEGSLEGVVGTFKHSDVIGMVNIPIGNGFALRAQGAYLYQDGFVSRGTQKLGMQEDYVARVQLRGELAPGLTATWGFLYNKSKENATPWVMQEFDMRPGIDGIIQGNYGDWLNDSFKAAGQAPLAAYNDPRLVKGPYQAPDVCLMDDFNPDYDAACDQYNNDEYWQADLNVNWSLSDTVSLHSITGYSKLKHRAVTDWELIGMEMRYDILNSRVFYQELQLNAALFGGAVDLVAGGTYFHEKSGAPYNYIVNRRGTSNYPATPGTPANADGGLYTRTISDVFQTSDSVGLFASGTWHVTDKLNLTAGLRHAWDHKDYTQTRYPPPATPYQTPDFTVAPGTSSTTVNASAPFRALDYRATIDYHFTDDIMAYATISKAYKAGSFSYTVLGWTATNNATGANQSPLVKPVPNEEVVNYEFGFRTTLFNRRLRLNPTAFLMHYTDRQAVIRVNCGTGPLAQIVPGSAACPVGFIPTLQDQGDAWIRGIEVDGQLVVAPGLTVDGSLGLTAYTLKNPPAGTTHLYPDIPTPTYNIGATYTTRMGAGKATLNVNYAYVGKQSVYPDDTADSGYILPSYGLVNARVQIQPTALPITLTIYANNLLDKVYATYAQRFGGGFWDSGAGTGIAAPPRNALSVVRGRPSDIGVSLKFNF</sequence>
<proteinExistence type="inferred from homology"/>
<keyword evidence="4" id="KW-0410">Iron transport</keyword>
<dbReference type="GO" id="GO:0006826">
    <property type="term" value="P:iron ion transport"/>
    <property type="evidence" value="ECO:0007669"/>
    <property type="project" value="UniProtKB-KW"/>
</dbReference>
<comment type="subcellular location">
    <subcellularLocation>
        <location evidence="1 11">Cell outer membrane</location>
        <topology evidence="1 11">Multi-pass membrane protein</topology>
    </subcellularLocation>
</comment>
<evidence type="ECO:0000313" key="15">
    <source>
        <dbReference type="EMBL" id="MBT2186140.1"/>
    </source>
</evidence>
<name>A0A9X1DA41_9SPHN</name>
<evidence type="ECO:0000256" key="9">
    <source>
        <dbReference type="ARBA" id="ARBA00023136"/>
    </source>
</evidence>
<comment type="caution">
    <text evidence="15">The sequence shown here is derived from an EMBL/GenBank/DDBJ whole genome shotgun (WGS) entry which is preliminary data.</text>
</comment>
<keyword evidence="5 11" id="KW-0812">Transmembrane</keyword>
<dbReference type="InterPro" id="IPR000531">
    <property type="entry name" value="Beta-barrel_TonB"/>
</dbReference>
<evidence type="ECO:0000256" key="6">
    <source>
        <dbReference type="ARBA" id="ARBA00023004"/>
    </source>
</evidence>
<keyword evidence="3 11" id="KW-1134">Transmembrane beta strand</keyword>
<dbReference type="GO" id="GO:0009279">
    <property type="term" value="C:cell outer membrane"/>
    <property type="evidence" value="ECO:0007669"/>
    <property type="project" value="UniProtKB-SubCell"/>
</dbReference>
<feature type="domain" description="TonB-dependent receptor plug" evidence="14">
    <location>
        <begin position="51"/>
        <end position="160"/>
    </location>
</feature>
<dbReference type="PANTHER" id="PTHR32552:SF81">
    <property type="entry name" value="TONB-DEPENDENT OUTER MEMBRANE RECEPTOR"/>
    <property type="match status" value="1"/>
</dbReference>
<dbReference type="InterPro" id="IPR012910">
    <property type="entry name" value="Plug_dom"/>
</dbReference>
<dbReference type="PROSITE" id="PS52016">
    <property type="entry name" value="TONB_DEPENDENT_REC_3"/>
    <property type="match status" value="1"/>
</dbReference>
<evidence type="ECO:0000256" key="12">
    <source>
        <dbReference type="RuleBase" id="RU003357"/>
    </source>
</evidence>
<keyword evidence="15" id="KW-0675">Receptor</keyword>
<dbReference type="EMBL" id="JAHGAW010000002">
    <property type="protein sequence ID" value="MBT2186140.1"/>
    <property type="molecule type" value="Genomic_DNA"/>
</dbReference>
<dbReference type="Pfam" id="PF07715">
    <property type="entry name" value="Plug"/>
    <property type="match status" value="1"/>
</dbReference>
<dbReference type="SUPFAM" id="SSF56935">
    <property type="entry name" value="Porins"/>
    <property type="match status" value="1"/>
</dbReference>
<keyword evidence="6" id="KW-0408">Iron</keyword>
<keyword evidence="16" id="KW-1185">Reference proteome</keyword>
<keyword evidence="10 11" id="KW-0998">Cell outer membrane</keyword>
<dbReference type="Proteomes" id="UP001138757">
    <property type="component" value="Unassembled WGS sequence"/>
</dbReference>